<evidence type="ECO:0000313" key="2">
    <source>
        <dbReference type="EMBL" id="EUD64088.1"/>
    </source>
</evidence>
<gene>
    <name evidence="2" type="ORF">C922_05530</name>
</gene>
<feature type="compositionally biased region" description="Polar residues" evidence="1">
    <location>
        <begin position="9"/>
        <end position="21"/>
    </location>
</feature>
<evidence type="ECO:0000313" key="3">
    <source>
        <dbReference type="Proteomes" id="UP000030640"/>
    </source>
</evidence>
<feature type="region of interest" description="Disordered" evidence="1">
    <location>
        <begin position="1"/>
        <end position="31"/>
    </location>
</feature>
<dbReference type="RefSeq" id="XP_008819323.1">
    <property type="nucleotide sequence ID" value="XM_008821101.1"/>
</dbReference>
<sequence>MHQKRGQNDPRSNYHSGANISQKKKLKGNNQMIKINRIQANFQTTPNYTNYSSSGTEGINTPIRDSTLTFQNQRAIWTPSNTSRLPKEKGSPKISRKEKTQQITANSNKKNPNIKDRGVKKSTKKPRRKECQQL</sequence>
<proteinExistence type="predicted"/>
<keyword evidence="3" id="KW-1185">Reference proteome</keyword>
<feature type="compositionally biased region" description="Basic and acidic residues" evidence="1">
    <location>
        <begin position="85"/>
        <end position="100"/>
    </location>
</feature>
<dbReference type="VEuPathDB" id="PlasmoDB:C922_05530"/>
<accession>W6ZXR5</accession>
<feature type="region of interest" description="Disordered" evidence="1">
    <location>
        <begin position="43"/>
        <end position="134"/>
    </location>
</feature>
<feature type="compositionally biased region" description="Polar residues" evidence="1">
    <location>
        <begin position="101"/>
        <end position="111"/>
    </location>
</feature>
<organism evidence="2 3">
    <name type="scientific">Plasmodium inui San Antonio 1</name>
    <dbReference type="NCBI Taxonomy" id="1237626"/>
    <lineage>
        <taxon>Eukaryota</taxon>
        <taxon>Sar</taxon>
        <taxon>Alveolata</taxon>
        <taxon>Apicomplexa</taxon>
        <taxon>Aconoidasida</taxon>
        <taxon>Haemosporida</taxon>
        <taxon>Plasmodiidae</taxon>
        <taxon>Plasmodium</taxon>
        <taxon>Plasmodium (Plasmodium)</taxon>
    </lineage>
</organism>
<feature type="compositionally biased region" description="Polar residues" evidence="1">
    <location>
        <begin position="43"/>
        <end position="84"/>
    </location>
</feature>
<dbReference type="GeneID" id="20040804"/>
<protein>
    <submittedName>
        <fullName evidence="2">Uncharacterized protein</fullName>
    </submittedName>
</protein>
<dbReference type="AlphaFoldDB" id="W6ZXR5"/>
<evidence type="ECO:0000256" key="1">
    <source>
        <dbReference type="SAM" id="MobiDB-lite"/>
    </source>
</evidence>
<dbReference type="EMBL" id="KI965549">
    <property type="protein sequence ID" value="EUD64088.1"/>
    <property type="molecule type" value="Genomic_DNA"/>
</dbReference>
<dbReference type="Proteomes" id="UP000030640">
    <property type="component" value="Unassembled WGS sequence"/>
</dbReference>
<name>W6ZXR5_9APIC</name>
<reference evidence="2 3" key="1">
    <citation type="submission" date="2013-02" db="EMBL/GenBank/DDBJ databases">
        <title>The Genome Sequence of Plasmodium inui San Antonio 1.</title>
        <authorList>
            <consortium name="The Broad Institute Genome Sequencing Platform"/>
            <consortium name="The Broad Institute Genome Sequencing Center for Infectious Disease"/>
            <person name="Neafsey D."/>
            <person name="Cheeseman I."/>
            <person name="Volkman S."/>
            <person name="Adams J."/>
            <person name="Walker B."/>
            <person name="Young S.K."/>
            <person name="Zeng Q."/>
            <person name="Gargeya S."/>
            <person name="Fitzgerald M."/>
            <person name="Haas B."/>
            <person name="Abouelleil A."/>
            <person name="Alvarado L."/>
            <person name="Arachchi H.M."/>
            <person name="Berlin A.M."/>
            <person name="Chapman S.B."/>
            <person name="Dewar J."/>
            <person name="Goldberg J."/>
            <person name="Griggs A."/>
            <person name="Gujja S."/>
            <person name="Hansen M."/>
            <person name="Howarth C."/>
            <person name="Imamovic A."/>
            <person name="Larimer J."/>
            <person name="McCowan C."/>
            <person name="Murphy C."/>
            <person name="Neiman D."/>
            <person name="Pearson M."/>
            <person name="Priest M."/>
            <person name="Roberts A."/>
            <person name="Saif S."/>
            <person name="Shea T."/>
            <person name="Sisk P."/>
            <person name="Sykes S."/>
            <person name="Wortman J."/>
            <person name="Nusbaum C."/>
            <person name="Birren B."/>
        </authorList>
    </citation>
    <scope>NUCLEOTIDE SEQUENCE [LARGE SCALE GENOMIC DNA]</scope>
    <source>
        <strain evidence="2 3">San Antonio 1</strain>
    </source>
</reference>